<keyword evidence="1" id="KW-0812">Transmembrane</keyword>
<keyword evidence="1" id="KW-1133">Transmembrane helix</keyword>
<dbReference type="InterPro" id="IPR008969">
    <property type="entry name" value="CarboxyPept-like_regulatory"/>
</dbReference>
<dbReference type="Pfam" id="PF12666">
    <property type="entry name" value="PrgI"/>
    <property type="match status" value="1"/>
</dbReference>
<name>A0A1F8B8J3_9BACT</name>
<dbReference type="SUPFAM" id="SSF49464">
    <property type="entry name" value="Carboxypeptidase regulatory domain-like"/>
    <property type="match status" value="1"/>
</dbReference>
<feature type="transmembrane region" description="Helical" evidence="1">
    <location>
        <begin position="24"/>
        <end position="41"/>
    </location>
</feature>
<proteinExistence type="predicted"/>
<sequence length="331" mass="37257">MEEEHQIPQEISTYQFRLVGDMTLKQFFQVAAGALIALLIYSSNLPPYLKFPLIILSFLTGVAFAFFPLQDRPLSKWLVLFIKSIYTPTVFIWKKQFPKPSYFQPEGGIKQKILKEPEPITEEGDFQKRVSLLSAGSKFEELERKEREFLSKVSEHFQKLTKIPLPSQTTAEIDQTIKGVVPQIPVIVRPGKEEKIPVYKEASESREEILTGGKITPQTGQKPSESFLAQFSQEAAPPIPPVKANVIVGQVLDSEGKIIENAILEIRDSEGRAVRALKTNKLGHFMIVTPLNNGVYEIIIEKEGLSFNPLKFEAKGQIIPSIAIQAEKTKH</sequence>
<gene>
    <name evidence="2" type="ORF">A2892_03375</name>
</gene>
<evidence type="ECO:0000256" key="1">
    <source>
        <dbReference type="SAM" id="Phobius"/>
    </source>
</evidence>
<protein>
    <submittedName>
        <fullName evidence="2">Uncharacterized protein</fullName>
    </submittedName>
</protein>
<keyword evidence="1" id="KW-0472">Membrane</keyword>
<evidence type="ECO:0000313" key="2">
    <source>
        <dbReference type="EMBL" id="OGM60352.1"/>
    </source>
</evidence>
<evidence type="ECO:0000313" key="3">
    <source>
        <dbReference type="Proteomes" id="UP000176404"/>
    </source>
</evidence>
<reference evidence="2 3" key="1">
    <citation type="journal article" date="2016" name="Nat. Commun.">
        <title>Thousands of microbial genomes shed light on interconnected biogeochemical processes in an aquifer system.</title>
        <authorList>
            <person name="Anantharaman K."/>
            <person name="Brown C.T."/>
            <person name="Hug L.A."/>
            <person name="Sharon I."/>
            <person name="Castelle C.J."/>
            <person name="Probst A.J."/>
            <person name="Thomas B.C."/>
            <person name="Singh A."/>
            <person name="Wilkins M.J."/>
            <person name="Karaoz U."/>
            <person name="Brodie E.L."/>
            <person name="Williams K.H."/>
            <person name="Hubbard S.S."/>
            <person name="Banfield J.F."/>
        </authorList>
    </citation>
    <scope>NUCLEOTIDE SEQUENCE [LARGE SCALE GENOMIC DNA]</scope>
</reference>
<dbReference type="STRING" id="1802517.A2892_03375"/>
<accession>A0A1F8B8J3</accession>
<dbReference type="EMBL" id="MGHD01000005">
    <property type="protein sequence ID" value="OGM60352.1"/>
    <property type="molecule type" value="Genomic_DNA"/>
</dbReference>
<dbReference type="Gene3D" id="2.60.40.1120">
    <property type="entry name" value="Carboxypeptidase-like, regulatory domain"/>
    <property type="match status" value="1"/>
</dbReference>
<dbReference type="Proteomes" id="UP000176404">
    <property type="component" value="Unassembled WGS sequence"/>
</dbReference>
<feature type="transmembrane region" description="Helical" evidence="1">
    <location>
        <begin position="48"/>
        <end position="68"/>
    </location>
</feature>
<comment type="caution">
    <text evidence="2">The sequence shown here is derived from an EMBL/GenBank/DDBJ whole genome shotgun (WGS) entry which is preliminary data.</text>
</comment>
<organism evidence="2 3">
    <name type="scientific">Candidatus Woesebacteria bacterium RIFCSPLOWO2_01_FULL_39_10b</name>
    <dbReference type="NCBI Taxonomy" id="1802517"/>
    <lineage>
        <taxon>Bacteria</taxon>
        <taxon>Candidatus Woeseibacteriota</taxon>
    </lineage>
</organism>
<dbReference type="InterPro" id="IPR024414">
    <property type="entry name" value="Uncharacterised_PrgI"/>
</dbReference>
<dbReference type="AlphaFoldDB" id="A0A1F8B8J3"/>